<evidence type="ECO:0000256" key="4">
    <source>
        <dbReference type="PIRNR" id="PIRNR003059"/>
    </source>
</evidence>
<dbReference type="InterPro" id="IPR022527">
    <property type="entry name" value="Sucrose_phospho"/>
</dbReference>
<keyword evidence="3 4" id="KW-0808">Transferase</keyword>
<organism evidence="8 9">
    <name type="scientific">Faecalibaculum rodentium</name>
    <dbReference type="NCBI Taxonomy" id="1702221"/>
    <lineage>
        <taxon>Bacteria</taxon>
        <taxon>Bacillati</taxon>
        <taxon>Bacillota</taxon>
        <taxon>Erysipelotrichia</taxon>
        <taxon>Erysipelotrichales</taxon>
        <taxon>Erysipelotrichaceae</taxon>
        <taxon>Faecalibaculum</taxon>
    </lineage>
</organism>
<feature type="domain" description="Glycosyl hydrolase family 13 catalytic" evidence="7">
    <location>
        <begin position="8"/>
        <end position="398"/>
    </location>
</feature>
<evidence type="ECO:0000256" key="1">
    <source>
        <dbReference type="ARBA" id="ARBA00008452"/>
    </source>
</evidence>
<dbReference type="InterPro" id="IPR006047">
    <property type="entry name" value="GH13_cat_dom"/>
</dbReference>
<evidence type="ECO:0000256" key="3">
    <source>
        <dbReference type="ARBA" id="ARBA00022679"/>
    </source>
</evidence>
<evidence type="ECO:0000313" key="8">
    <source>
        <dbReference type="EMBL" id="AMK55721.1"/>
    </source>
</evidence>
<feature type="binding site" evidence="6">
    <location>
        <position position="394"/>
    </location>
    <ligand>
        <name>substrate</name>
    </ligand>
</feature>
<accession>A0A140DYJ4</accession>
<evidence type="ECO:0000256" key="6">
    <source>
        <dbReference type="PIRSR" id="PIRSR003059-2"/>
    </source>
</evidence>
<dbReference type="PIRSF" id="PIRSF003059">
    <property type="entry name" value="Sucrose_phosphorylase"/>
    <property type="match status" value="1"/>
</dbReference>
<comment type="similarity">
    <text evidence="1 4">Belongs to the glycosyl hydrolase 13 family. Sucrose phosphorylase subfamily.</text>
</comment>
<name>A0A140DYJ4_9FIRM</name>
<dbReference type="PANTHER" id="PTHR38784:SF1">
    <property type="entry name" value="SUCROSE PHOSPHORYLASE"/>
    <property type="match status" value="1"/>
</dbReference>
<evidence type="ECO:0000256" key="2">
    <source>
        <dbReference type="ARBA" id="ARBA00022676"/>
    </source>
</evidence>
<reference evidence="8 9" key="1">
    <citation type="journal article" date="2016" name="Gut Pathog.">
        <title>Whole genome sequencing of "Faecalibaculum rodentium" ALO17, isolated from C57BL/6J laboratory mouse feces.</title>
        <authorList>
            <person name="Lim S."/>
            <person name="Chang D.H."/>
            <person name="Ahn S."/>
            <person name="Kim B.C."/>
        </authorList>
    </citation>
    <scope>NUCLEOTIDE SEQUENCE [LARGE SCALE GENOMIC DNA]</scope>
    <source>
        <strain evidence="8 9">Alo17</strain>
    </source>
</reference>
<sequence>MTKQRDNRVMLITYADSLGADLKELKTALDTWYDKAVGGVHILPFFPSGADRGFSPKTYEMVDPAFGSFADVEAIGKDRWLMFDFMVNHISAQSEYYRDFLEKKEESDWKDFFIRYSKFWPGGAPTQEQVDAIYKRKPRAPYIEAHFADGTEDKVWCTFSEDQIDLDVSSPKVLEFIDRTLDDMADHSASVIRLDAFAYAVKKPGGSCFFEAPEIWQLLDRIESRMQARGVEILPEIHEHYTIPLSLADRGYWIYDFALPVLTLHALYTGNGEYLARWLKMCPKHQYTTLDTHDGLGVVDVRDLLPQEETDRVLDLLYEKGANLNRKYSSEAYGNLDIYQVNTTYYSALGNDDARYLMARAIQFFAPGIPQVYYVGLLAGENDLELLERTRNGRDINRHGYSLEEIEENQKRPVVQDLKWLMELRNSHPAFDLEGDLDVASEDGHLRMLRRSGDEALELDCDLVSGRFTIEDKKRGNRLWPYR</sequence>
<evidence type="ECO:0000256" key="5">
    <source>
        <dbReference type="PIRSR" id="PIRSR003059-1"/>
    </source>
</evidence>
<protein>
    <recommendedName>
        <fullName evidence="7">Glycosyl hydrolase family 13 catalytic domain-containing protein</fullName>
    </recommendedName>
</protein>
<feature type="binding site" evidence="6">
    <location>
        <position position="236"/>
    </location>
    <ligand>
        <name>substrate</name>
    </ligand>
</feature>
<reference evidence="10" key="2">
    <citation type="submission" date="2022-01" db="PDB data bank">
        <title>Sucrose phosphorylase from Faecalibaculum rodentium.</title>
        <authorList>
            <person name="Ubiparip Z."/>
            <person name="Capra N."/>
            <person name="Rozeboom H.J."/>
            <person name="Thunnissen A.M.W.H."/>
            <person name="Desmet T."/>
        </authorList>
    </citation>
    <scope>X-RAY CRYSTALLOGRAPHY (1.36 ANGSTROMS)</scope>
</reference>
<dbReference type="KEGG" id="fro:AALO17_25870"/>
<dbReference type="NCBIfam" id="TIGR03852">
    <property type="entry name" value="sucrose_gtfA"/>
    <property type="match status" value="1"/>
</dbReference>
<keyword evidence="9" id="KW-1185">Reference proteome</keyword>
<dbReference type="RefSeq" id="WP_067559697.1">
    <property type="nucleotide sequence ID" value="NZ_CAMTBT010000053.1"/>
</dbReference>
<dbReference type="OrthoDB" id="9805159at2"/>
<dbReference type="STRING" id="1702221.AALO17_25870"/>
<evidence type="ECO:0000313" key="9">
    <source>
        <dbReference type="Proteomes" id="UP000069771"/>
    </source>
</evidence>
<gene>
    <name evidence="8" type="ORF">AALO17_25870</name>
</gene>
<feature type="binding site" evidence="6">
    <location>
        <begin position="293"/>
        <end position="294"/>
    </location>
    <ligand>
        <name>substrate</name>
    </ligand>
</feature>
<feature type="binding site" evidence="6">
    <location>
        <position position="89"/>
    </location>
    <ligand>
        <name>substrate</name>
    </ligand>
</feature>
<dbReference type="EMBL" id="CP011391">
    <property type="protein sequence ID" value="AMK55721.1"/>
    <property type="molecule type" value="Genomic_DNA"/>
</dbReference>
<dbReference type="InterPro" id="IPR017853">
    <property type="entry name" value="GH"/>
</dbReference>
<dbReference type="PDB" id="7QQI">
    <property type="method" value="X-ray"/>
    <property type="resolution" value="1.36 A"/>
    <property type="chains" value="A=1-483"/>
</dbReference>
<keyword evidence="10" id="KW-0002">3D-structure</keyword>
<dbReference type="SUPFAM" id="SSF51445">
    <property type="entry name" value="(Trans)glycosidases"/>
    <property type="match status" value="1"/>
</dbReference>
<dbReference type="SMART" id="SM00642">
    <property type="entry name" value="Aamy"/>
    <property type="match status" value="1"/>
</dbReference>
<keyword evidence="2 4" id="KW-0328">Glycosyltransferase</keyword>
<feature type="active site" description="Proton donor" evidence="5">
    <location>
        <position position="236"/>
    </location>
</feature>
<evidence type="ECO:0007829" key="10">
    <source>
        <dbReference type="PDB" id="7QQI"/>
    </source>
</evidence>
<feature type="binding site" evidence="6">
    <location>
        <begin position="337"/>
        <end position="340"/>
    </location>
    <ligand>
        <name>substrate</name>
    </ligand>
</feature>
<dbReference type="Gene3D" id="3.90.400.10">
    <property type="entry name" value="Oligo-1,6-glucosidase, Domain 2"/>
    <property type="match status" value="1"/>
</dbReference>
<dbReference type="SMR" id="A0A140DYJ4"/>
<dbReference type="InterPro" id="IPR016377">
    <property type="entry name" value="Sucrose_GGa_phosphorylase-rel"/>
</dbReference>
<dbReference type="AlphaFoldDB" id="A0A140DYJ4"/>
<proteinExistence type="evidence at protein level"/>
<feature type="active site" description="Nucleophile" evidence="5">
    <location>
        <position position="195"/>
    </location>
</feature>
<dbReference type="InterPro" id="IPR045857">
    <property type="entry name" value="O16G_dom_2"/>
</dbReference>
<feature type="binding site" evidence="6">
    <location>
        <position position="51"/>
    </location>
    <ligand>
        <name>substrate</name>
    </ligand>
</feature>
<dbReference type="GO" id="GO:0005975">
    <property type="term" value="P:carbohydrate metabolic process"/>
    <property type="evidence" value="ECO:0007669"/>
    <property type="project" value="InterPro"/>
</dbReference>
<dbReference type="Pfam" id="PF00128">
    <property type="entry name" value="Alpha-amylase"/>
    <property type="match status" value="1"/>
</dbReference>
<dbReference type="PANTHER" id="PTHR38784">
    <property type="entry name" value="SUCROSE PHOSPHORYLASE"/>
    <property type="match status" value="1"/>
</dbReference>
<dbReference type="GeneID" id="78479077"/>
<dbReference type="Proteomes" id="UP000069771">
    <property type="component" value="Chromosome"/>
</dbReference>
<dbReference type="Gene3D" id="3.20.20.80">
    <property type="entry name" value="Glycosidases"/>
    <property type="match status" value="1"/>
</dbReference>
<dbReference type="CDD" id="cd11355">
    <property type="entry name" value="AmyAc_Sucrose_phosphorylase"/>
    <property type="match status" value="1"/>
</dbReference>
<dbReference type="PATRIC" id="fig|1702221.3.peg.2517"/>
<dbReference type="GO" id="GO:0004645">
    <property type="term" value="F:1,4-alpha-oligoglucan phosphorylase activity"/>
    <property type="evidence" value="ECO:0007669"/>
    <property type="project" value="UniProtKB-UniRule"/>
</dbReference>
<feature type="binding site" evidence="6">
    <location>
        <begin position="193"/>
        <end position="195"/>
    </location>
    <ligand>
        <name>substrate</name>
    </ligand>
</feature>
<evidence type="ECO:0000259" key="7">
    <source>
        <dbReference type="SMART" id="SM00642"/>
    </source>
</evidence>